<proteinExistence type="predicted"/>
<gene>
    <name evidence="2" type="ORF">R5R35_008273</name>
</gene>
<keyword evidence="3" id="KW-1185">Reference proteome</keyword>
<name>A0AAN9VS42_9ORTH</name>
<dbReference type="Proteomes" id="UP001378592">
    <property type="component" value="Unassembled WGS sequence"/>
</dbReference>
<sequence length="120" mass="13548">MWASVIPGAHWGPTKGSFVCKRHLADSDVFRLHPYNLEDGTVKQIPLAHLRLRDNAVSSTFNGAASYLLKVAPTPESDPAERRQDVDNNQDKRNEFLKSDIICDYEDFVGNMKAKFDNVQ</sequence>
<protein>
    <submittedName>
        <fullName evidence="2">Uncharacterized protein</fullName>
    </submittedName>
</protein>
<dbReference type="EMBL" id="JAZDUA010000109">
    <property type="protein sequence ID" value="KAK7867836.1"/>
    <property type="molecule type" value="Genomic_DNA"/>
</dbReference>
<dbReference type="AlphaFoldDB" id="A0AAN9VS42"/>
<evidence type="ECO:0000313" key="3">
    <source>
        <dbReference type="Proteomes" id="UP001378592"/>
    </source>
</evidence>
<accession>A0AAN9VS42</accession>
<feature type="compositionally biased region" description="Basic and acidic residues" evidence="1">
    <location>
        <begin position="79"/>
        <end position="92"/>
    </location>
</feature>
<organism evidence="2 3">
    <name type="scientific">Gryllus longicercus</name>
    <dbReference type="NCBI Taxonomy" id="2509291"/>
    <lineage>
        <taxon>Eukaryota</taxon>
        <taxon>Metazoa</taxon>
        <taxon>Ecdysozoa</taxon>
        <taxon>Arthropoda</taxon>
        <taxon>Hexapoda</taxon>
        <taxon>Insecta</taxon>
        <taxon>Pterygota</taxon>
        <taxon>Neoptera</taxon>
        <taxon>Polyneoptera</taxon>
        <taxon>Orthoptera</taxon>
        <taxon>Ensifera</taxon>
        <taxon>Gryllidea</taxon>
        <taxon>Grylloidea</taxon>
        <taxon>Gryllidae</taxon>
        <taxon>Gryllinae</taxon>
        <taxon>Gryllus</taxon>
    </lineage>
</organism>
<comment type="caution">
    <text evidence="2">The sequence shown here is derived from an EMBL/GenBank/DDBJ whole genome shotgun (WGS) entry which is preliminary data.</text>
</comment>
<reference evidence="2 3" key="1">
    <citation type="submission" date="2024-03" db="EMBL/GenBank/DDBJ databases">
        <title>The genome assembly and annotation of the cricket Gryllus longicercus Weissman &amp; Gray.</title>
        <authorList>
            <person name="Szrajer S."/>
            <person name="Gray D."/>
            <person name="Ylla G."/>
        </authorList>
    </citation>
    <scope>NUCLEOTIDE SEQUENCE [LARGE SCALE GENOMIC DNA]</scope>
    <source>
        <strain evidence="2">DAG 2021-001</strain>
        <tissue evidence="2">Whole body minus gut</tissue>
    </source>
</reference>
<feature type="region of interest" description="Disordered" evidence="1">
    <location>
        <begin position="72"/>
        <end position="92"/>
    </location>
</feature>
<evidence type="ECO:0000313" key="2">
    <source>
        <dbReference type="EMBL" id="KAK7867836.1"/>
    </source>
</evidence>
<evidence type="ECO:0000256" key="1">
    <source>
        <dbReference type="SAM" id="MobiDB-lite"/>
    </source>
</evidence>